<comment type="similarity">
    <text evidence="5 6">Belongs to the XseA family.</text>
</comment>
<evidence type="ECO:0000256" key="4">
    <source>
        <dbReference type="ARBA" id="ARBA00022839"/>
    </source>
</evidence>
<dbReference type="InterPro" id="IPR003753">
    <property type="entry name" value="Exonuc_VII_L"/>
</dbReference>
<dbReference type="EMBL" id="JQCP01000001">
    <property type="protein sequence ID" value="KRO03279.1"/>
    <property type="molecule type" value="Genomic_DNA"/>
</dbReference>
<evidence type="ECO:0000259" key="8">
    <source>
        <dbReference type="Pfam" id="PF13742"/>
    </source>
</evidence>
<dbReference type="Proteomes" id="UP000051927">
    <property type="component" value="Unassembled WGS sequence"/>
</dbReference>
<evidence type="ECO:0000256" key="3">
    <source>
        <dbReference type="ARBA" id="ARBA00022801"/>
    </source>
</evidence>
<keyword evidence="10" id="KW-1185">Reference proteome</keyword>
<keyword evidence="1 5" id="KW-0963">Cytoplasm</keyword>
<dbReference type="InterPro" id="IPR025824">
    <property type="entry name" value="OB-fold_nuc-bd_dom"/>
</dbReference>
<comment type="subunit">
    <text evidence="5">Heterooligomer composed of large and small subunits.</text>
</comment>
<sequence>MWDFSDTPSEDMNFKEKEEKHVLSVSEAIIVIKENITRIPLLTVVGEVSGFRGPNARSGHCYFDIKDASASMAAIVWKGIYLASGVTLHDGMRVQITGRYDVYKGSGKLSFVATSLTVAGEGDLRQKVAELAKKLEREGLMREDRKRPIPRFCTRIGVVTSLSGSVIEDVKRTLARRNSLVEIEVTGAAVQGEHAPQTIVQALGIAESTHPDAILLVRGGGSFEDLMCFNDEAVARAIAASSVPVITGIGHEPDVTIADMVSDRRTSTPTAAAESVAPSISELQMAFNDRVSRLAGATEALLLGYAQEIDGFSRRADLAIQNSLRQRQIRFLALAERKCLSDPLYLFVSRKSDLLQTEQRLHDALPLALNRKEQALTQSADRLKTAATRLLAPYEAQVSAAAGKLEALSPLKVLGRGYALATNERGHVLKNAHDAQKGEAIRVKLAEGSLVAHVTEIEA</sequence>
<name>A0ABR5Q249_9ACTN</name>
<comment type="subcellular location">
    <subcellularLocation>
        <location evidence="5 6">Cytoplasm</location>
    </subcellularLocation>
</comment>
<keyword evidence="3 5" id="KW-0378">Hydrolase</keyword>
<proteinExistence type="inferred from homology"/>
<dbReference type="EC" id="3.1.11.6" evidence="5"/>
<comment type="function">
    <text evidence="5">Bidirectionally degrades single-stranded DNA into large acid-insoluble oligonucleotides, which are then degraded further into small acid-soluble oligonucleotides.</text>
</comment>
<dbReference type="NCBIfam" id="TIGR00237">
    <property type="entry name" value="xseA"/>
    <property type="match status" value="1"/>
</dbReference>
<evidence type="ECO:0000256" key="1">
    <source>
        <dbReference type="ARBA" id="ARBA00022490"/>
    </source>
</evidence>
<evidence type="ECO:0000313" key="9">
    <source>
        <dbReference type="EMBL" id="KRO03279.1"/>
    </source>
</evidence>
<keyword evidence="2 5" id="KW-0540">Nuclease</keyword>
<feature type="domain" description="OB-fold nucleic acid binding" evidence="8">
    <location>
        <begin position="23"/>
        <end position="116"/>
    </location>
</feature>
<protein>
    <recommendedName>
        <fullName evidence="5">Exodeoxyribonuclease 7 large subunit</fullName>
        <ecNumber evidence="5">3.1.11.6</ecNumber>
    </recommendedName>
    <alternativeName>
        <fullName evidence="5">Exodeoxyribonuclease VII large subunit</fullName>
        <shortName evidence="5">Exonuclease VII large subunit</shortName>
    </alternativeName>
</protein>
<dbReference type="HAMAP" id="MF_00378">
    <property type="entry name" value="Exonuc_7_L"/>
    <property type="match status" value="1"/>
</dbReference>
<dbReference type="PANTHER" id="PTHR30008:SF0">
    <property type="entry name" value="EXODEOXYRIBONUCLEASE 7 LARGE SUBUNIT"/>
    <property type="match status" value="1"/>
</dbReference>
<evidence type="ECO:0000256" key="5">
    <source>
        <dbReference type="HAMAP-Rule" id="MF_00378"/>
    </source>
</evidence>
<dbReference type="PANTHER" id="PTHR30008">
    <property type="entry name" value="EXODEOXYRIBONUCLEASE 7 LARGE SUBUNIT"/>
    <property type="match status" value="1"/>
</dbReference>
<accession>A0ABR5Q249</accession>
<comment type="catalytic activity">
    <reaction evidence="5 6">
        <text>Exonucleolytic cleavage in either 5'- to 3'- or 3'- to 5'-direction to yield nucleoside 5'-phosphates.</text>
        <dbReference type="EC" id="3.1.11.6"/>
    </reaction>
</comment>
<dbReference type="GeneID" id="84903881"/>
<gene>
    <name evidence="5" type="primary">xseA</name>
    <name evidence="9" type="ORF">IV60_GL000462</name>
</gene>
<evidence type="ECO:0000256" key="2">
    <source>
        <dbReference type="ARBA" id="ARBA00022722"/>
    </source>
</evidence>
<evidence type="ECO:0000313" key="10">
    <source>
        <dbReference type="Proteomes" id="UP000051927"/>
    </source>
</evidence>
<keyword evidence="4 5" id="KW-0269">Exonuclease</keyword>
<organism evidence="9 10">
    <name type="scientific">Lancefieldella rimae</name>
    <dbReference type="NCBI Taxonomy" id="1383"/>
    <lineage>
        <taxon>Bacteria</taxon>
        <taxon>Bacillati</taxon>
        <taxon>Actinomycetota</taxon>
        <taxon>Coriobacteriia</taxon>
        <taxon>Coriobacteriales</taxon>
        <taxon>Atopobiaceae</taxon>
        <taxon>Lancefieldella</taxon>
    </lineage>
</organism>
<dbReference type="CDD" id="cd04489">
    <property type="entry name" value="ExoVII_LU_OBF"/>
    <property type="match status" value="1"/>
</dbReference>
<dbReference type="Pfam" id="PF02601">
    <property type="entry name" value="Exonuc_VII_L"/>
    <property type="match status" value="1"/>
</dbReference>
<dbReference type="Pfam" id="PF13742">
    <property type="entry name" value="tRNA_anti_2"/>
    <property type="match status" value="1"/>
</dbReference>
<dbReference type="InterPro" id="IPR020579">
    <property type="entry name" value="Exonuc_VII_lsu_C"/>
</dbReference>
<reference evidence="9 10" key="1">
    <citation type="journal article" date="2015" name="Genome Announc.">
        <title>Expanding the biotechnology potential of lactobacilli through comparative genomics of 213 strains and associated genera.</title>
        <authorList>
            <person name="Sun Z."/>
            <person name="Harris H.M."/>
            <person name="McCann A."/>
            <person name="Guo C."/>
            <person name="Argimon S."/>
            <person name="Zhang W."/>
            <person name="Yang X."/>
            <person name="Jeffery I.B."/>
            <person name="Cooney J.C."/>
            <person name="Kagawa T.F."/>
            <person name="Liu W."/>
            <person name="Song Y."/>
            <person name="Salvetti E."/>
            <person name="Wrobel A."/>
            <person name="Rasinkangas P."/>
            <person name="Parkhill J."/>
            <person name="Rea M.C."/>
            <person name="O'Sullivan O."/>
            <person name="Ritari J."/>
            <person name="Douillard F.P."/>
            <person name="Paul Ross R."/>
            <person name="Yang R."/>
            <person name="Briner A.E."/>
            <person name="Felis G.E."/>
            <person name="de Vos W.M."/>
            <person name="Barrangou R."/>
            <person name="Klaenhammer T.R."/>
            <person name="Caufield P.W."/>
            <person name="Cui Y."/>
            <person name="Zhang H."/>
            <person name="O'Toole P.W."/>
        </authorList>
    </citation>
    <scope>NUCLEOTIDE SEQUENCE [LARGE SCALE GENOMIC DNA]</scope>
    <source>
        <strain evidence="9 10">DSM 7090</strain>
    </source>
</reference>
<dbReference type="RefSeq" id="WP_003148374.1">
    <property type="nucleotide sequence ID" value="NZ_JQCP01000001.1"/>
</dbReference>
<comment type="caution">
    <text evidence="9">The sequence shown here is derived from an EMBL/GenBank/DDBJ whole genome shotgun (WGS) entry which is preliminary data.</text>
</comment>
<evidence type="ECO:0000256" key="6">
    <source>
        <dbReference type="RuleBase" id="RU004355"/>
    </source>
</evidence>
<feature type="domain" description="Exonuclease VII large subunit C-terminal" evidence="7">
    <location>
        <begin position="140"/>
        <end position="452"/>
    </location>
</feature>
<evidence type="ECO:0000259" key="7">
    <source>
        <dbReference type="Pfam" id="PF02601"/>
    </source>
</evidence>